<evidence type="ECO:0000313" key="8">
    <source>
        <dbReference type="Proteomes" id="UP000241546"/>
    </source>
</evidence>
<dbReference type="Pfam" id="PF00628">
    <property type="entry name" value="PHD"/>
    <property type="match status" value="1"/>
</dbReference>
<gene>
    <name evidence="7" type="ORF">BBK36DRAFT_1129769</name>
</gene>
<keyword evidence="8" id="KW-1185">Reference proteome</keyword>
<sequence>MAESPQSQAKRRRTSTTETSKYPVVAGYRISTYAAPGTSLTLNEQRIIYHAWRKSGSPHNPLCYTCRKPGSMLHCDTCCRSYHQHCVVPEMPESQKTFYCGACTRRNWHIQPPLFNDEKSNHLLKQPADQPAPEPAAKPEEATSNMEASKSTRLMKDAVKSDDSEDSSSQPASSKVSEEPSHNVQGDVLRSLQSLRERVTMLEKENEAIRQISQTNNSRKRELNQAGDA</sequence>
<evidence type="ECO:0000256" key="1">
    <source>
        <dbReference type="ARBA" id="ARBA00022723"/>
    </source>
</evidence>
<feature type="domain" description="PHD-type" evidence="6">
    <location>
        <begin position="60"/>
        <end position="106"/>
    </location>
</feature>
<dbReference type="InterPro" id="IPR013083">
    <property type="entry name" value="Znf_RING/FYVE/PHD"/>
</dbReference>
<name>A0A2T4AYJ7_9HYPO</name>
<feature type="region of interest" description="Disordered" evidence="5">
    <location>
        <begin position="124"/>
        <end position="192"/>
    </location>
</feature>
<evidence type="ECO:0000256" key="5">
    <source>
        <dbReference type="SAM" id="MobiDB-lite"/>
    </source>
</evidence>
<evidence type="ECO:0000256" key="4">
    <source>
        <dbReference type="PROSITE-ProRule" id="PRU00146"/>
    </source>
</evidence>
<organism evidence="7 8">
    <name type="scientific">Trichoderma citrinoviride</name>
    <dbReference type="NCBI Taxonomy" id="58853"/>
    <lineage>
        <taxon>Eukaryota</taxon>
        <taxon>Fungi</taxon>
        <taxon>Dikarya</taxon>
        <taxon>Ascomycota</taxon>
        <taxon>Pezizomycotina</taxon>
        <taxon>Sordariomycetes</taxon>
        <taxon>Hypocreomycetidae</taxon>
        <taxon>Hypocreales</taxon>
        <taxon>Hypocreaceae</taxon>
        <taxon>Trichoderma</taxon>
    </lineage>
</organism>
<dbReference type="RefSeq" id="XP_024745460.1">
    <property type="nucleotide sequence ID" value="XM_024891772.1"/>
</dbReference>
<dbReference type="Proteomes" id="UP000241546">
    <property type="component" value="Unassembled WGS sequence"/>
</dbReference>
<dbReference type="PROSITE" id="PS50016">
    <property type="entry name" value="ZF_PHD_2"/>
    <property type="match status" value="1"/>
</dbReference>
<dbReference type="InterPro" id="IPR001965">
    <property type="entry name" value="Znf_PHD"/>
</dbReference>
<evidence type="ECO:0000313" key="7">
    <source>
        <dbReference type="EMBL" id="PTB62140.1"/>
    </source>
</evidence>
<dbReference type="AlphaFoldDB" id="A0A2T4AYJ7"/>
<keyword evidence="1" id="KW-0479">Metal-binding</keyword>
<feature type="compositionally biased region" description="Polar residues" evidence="5">
    <location>
        <begin position="143"/>
        <end position="152"/>
    </location>
</feature>
<evidence type="ECO:0000259" key="6">
    <source>
        <dbReference type="PROSITE" id="PS50016"/>
    </source>
</evidence>
<evidence type="ECO:0000256" key="3">
    <source>
        <dbReference type="ARBA" id="ARBA00022833"/>
    </source>
</evidence>
<dbReference type="InterPro" id="IPR019787">
    <property type="entry name" value="Znf_PHD-finger"/>
</dbReference>
<dbReference type="OrthoDB" id="336088at2759"/>
<feature type="region of interest" description="Disordered" evidence="5">
    <location>
        <begin position="204"/>
        <end position="229"/>
    </location>
</feature>
<keyword evidence="3" id="KW-0862">Zinc</keyword>
<accession>A0A2T4AYJ7</accession>
<dbReference type="SMART" id="SM00249">
    <property type="entry name" value="PHD"/>
    <property type="match status" value="1"/>
</dbReference>
<dbReference type="Gene3D" id="3.30.40.10">
    <property type="entry name" value="Zinc/RING finger domain, C3HC4 (zinc finger)"/>
    <property type="match status" value="1"/>
</dbReference>
<protein>
    <recommendedName>
        <fullName evidence="6">PHD-type domain-containing protein</fullName>
    </recommendedName>
</protein>
<reference evidence="8" key="1">
    <citation type="submission" date="2016-07" db="EMBL/GenBank/DDBJ databases">
        <title>Multiple horizontal gene transfer events from other fungi enriched the ability of initially mycotrophic Trichoderma (Ascomycota) to feed on dead plant biomass.</title>
        <authorList>
            <consortium name="DOE Joint Genome Institute"/>
            <person name="Atanasova L."/>
            <person name="Chenthamara K."/>
            <person name="Zhang J."/>
            <person name="Grujic M."/>
            <person name="Henrissat B."/>
            <person name="Kuo A."/>
            <person name="Aerts A."/>
            <person name="Salamov A."/>
            <person name="Lipzen A."/>
            <person name="Labutti K."/>
            <person name="Barry K."/>
            <person name="Miao Y."/>
            <person name="Rahimi M.J."/>
            <person name="Shen Q."/>
            <person name="Grigoriev I.V."/>
            <person name="Kubicek C.P."/>
            <person name="Druzhinina I.S."/>
        </authorList>
    </citation>
    <scope>NUCLEOTIDE SEQUENCE [LARGE SCALE GENOMIC DNA]</scope>
    <source>
        <strain evidence="8">TUCIM 6016</strain>
    </source>
</reference>
<dbReference type="InterPro" id="IPR011011">
    <property type="entry name" value="Znf_FYVE_PHD"/>
</dbReference>
<dbReference type="PROSITE" id="PS01359">
    <property type="entry name" value="ZF_PHD_1"/>
    <property type="match status" value="1"/>
</dbReference>
<feature type="region of interest" description="Disordered" evidence="5">
    <location>
        <begin position="1"/>
        <end position="20"/>
    </location>
</feature>
<evidence type="ECO:0000256" key="2">
    <source>
        <dbReference type="ARBA" id="ARBA00022771"/>
    </source>
</evidence>
<dbReference type="GeneID" id="36599890"/>
<dbReference type="GO" id="GO:0008270">
    <property type="term" value="F:zinc ion binding"/>
    <property type="evidence" value="ECO:0007669"/>
    <property type="project" value="UniProtKB-KW"/>
</dbReference>
<dbReference type="SUPFAM" id="SSF57903">
    <property type="entry name" value="FYVE/PHD zinc finger"/>
    <property type="match status" value="1"/>
</dbReference>
<dbReference type="InterPro" id="IPR019786">
    <property type="entry name" value="Zinc_finger_PHD-type_CS"/>
</dbReference>
<keyword evidence="2 4" id="KW-0863">Zinc-finger</keyword>
<dbReference type="EMBL" id="KZ680224">
    <property type="protein sequence ID" value="PTB62140.1"/>
    <property type="molecule type" value="Genomic_DNA"/>
</dbReference>
<proteinExistence type="predicted"/>